<proteinExistence type="predicted"/>
<organism evidence="1 2">
    <name type="scientific">Ameca splendens</name>
    <dbReference type="NCBI Taxonomy" id="208324"/>
    <lineage>
        <taxon>Eukaryota</taxon>
        <taxon>Metazoa</taxon>
        <taxon>Chordata</taxon>
        <taxon>Craniata</taxon>
        <taxon>Vertebrata</taxon>
        <taxon>Euteleostomi</taxon>
        <taxon>Actinopterygii</taxon>
        <taxon>Neopterygii</taxon>
        <taxon>Teleostei</taxon>
        <taxon>Neoteleostei</taxon>
        <taxon>Acanthomorphata</taxon>
        <taxon>Ovalentaria</taxon>
        <taxon>Atherinomorphae</taxon>
        <taxon>Cyprinodontiformes</taxon>
        <taxon>Goodeidae</taxon>
        <taxon>Ameca</taxon>
    </lineage>
</organism>
<gene>
    <name evidence="1" type="ORF">AMECASPLE_033644</name>
</gene>
<dbReference type="EMBL" id="JAHRIP010061039">
    <property type="protein sequence ID" value="MEQ2305061.1"/>
    <property type="molecule type" value="Genomic_DNA"/>
</dbReference>
<protein>
    <submittedName>
        <fullName evidence="1">Uncharacterized protein</fullName>
    </submittedName>
</protein>
<reference evidence="1 2" key="1">
    <citation type="submission" date="2021-06" db="EMBL/GenBank/DDBJ databases">
        <authorList>
            <person name="Palmer J.M."/>
        </authorList>
    </citation>
    <scope>NUCLEOTIDE SEQUENCE [LARGE SCALE GENOMIC DNA]</scope>
    <source>
        <strain evidence="1 2">AS_MEX2019</strain>
        <tissue evidence="1">Muscle</tissue>
    </source>
</reference>
<accession>A0ABV0ZGE2</accession>
<dbReference type="Proteomes" id="UP001469553">
    <property type="component" value="Unassembled WGS sequence"/>
</dbReference>
<comment type="caution">
    <text evidence="1">The sequence shown here is derived from an EMBL/GenBank/DDBJ whole genome shotgun (WGS) entry which is preliminary data.</text>
</comment>
<name>A0ABV0ZGE2_9TELE</name>
<evidence type="ECO:0000313" key="2">
    <source>
        <dbReference type="Proteomes" id="UP001469553"/>
    </source>
</evidence>
<sequence>MNNFGPGFCCQTGDSTFNSKMLWHTAEFLVDTMKARSPGPVAAKSPNHNPSTSVLDSWYDVFFINLLWPTPFCFQRYFYPFRCKSGNITCAAIFFSERQFSPSILPGKPYLFSLEL</sequence>
<keyword evidence="2" id="KW-1185">Reference proteome</keyword>
<evidence type="ECO:0000313" key="1">
    <source>
        <dbReference type="EMBL" id="MEQ2305061.1"/>
    </source>
</evidence>